<keyword evidence="8" id="KW-0282">Flagellum</keyword>
<dbReference type="NCBIfam" id="TIGR01396">
    <property type="entry name" value="FlgB"/>
    <property type="match status" value="1"/>
</dbReference>
<dbReference type="InterPro" id="IPR006300">
    <property type="entry name" value="FlgB"/>
</dbReference>
<keyword evidence="8" id="KW-0969">Cilium</keyword>
<dbReference type="PIRSF" id="PIRSF002889">
    <property type="entry name" value="Rod_FlgB"/>
    <property type="match status" value="1"/>
</dbReference>
<organism evidence="8 9">
    <name type="scientific">Candidatus Magnetobacterium bavaricum</name>
    <dbReference type="NCBI Taxonomy" id="29290"/>
    <lineage>
        <taxon>Bacteria</taxon>
        <taxon>Pseudomonadati</taxon>
        <taxon>Nitrospirota</taxon>
        <taxon>Thermodesulfovibrionia</taxon>
        <taxon>Thermodesulfovibrionales</taxon>
        <taxon>Candidatus Magnetobacteriaceae</taxon>
        <taxon>Candidatus Magnetobacterium</taxon>
    </lineage>
</organism>
<keyword evidence="9" id="KW-1185">Reference proteome</keyword>
<dbReference type="PANTHER" id="PTHR30435:SF12">
    <property type="entry name" value="FLAGELLAR BASAL BODY ROD PROTEIN FLGB"/>
    <property type="match status" value="1"/>
</dbReference>
<dbReference type="InterPro" id="IPR001444">
    <property type="entry name" value="Flag_bb_rod_N"/>
</dbReference>
<accession>A0A0F3H0Q3</accession>
<comment type="similarity">
    <text evidence="2 6">Belongs to the flagella basal body rod proteins family.</text>
</comment>
<evidence type="ECO:0000259" key="7">
    <source>
        <dbReference type="Pfam" id="PF00460"/>
    </source>
</evidence>
<dbReference type="AlphaFoldDB" id="A0A0F3H0Q3"/>
<evidence type="ECO:0000313" key="8">
    <source>
        <dbReference type="EMBL" id="KJU87720.1"/>
    </source>
</evidence>
<reference evidence="8 9" key="1">
    <citation type="submission" date="2015-02" db="EMBL/GenBank/DDBJ databases">
        <title>Single-cell genomics of uncultivated deep-branching MTB reveals a conserved set of magnetosome genes.</title>
        <authorList>
            <person name="Kolinko S."/>
            <person name="Richter M."/>
            <person name="Glockner F.O."/>
            <person name="Brachmann A."/>
            <person name="Schuler D."/>
        </authorList>
    </citation>
    <scope>NUCLEOTIDE SEQUENCE [LARGE SCALE GENOMIC DNA]</scope>
    <source>
        <strain evidence="8">TM-1</strain>
    </source>
</reference>
<comment type="subunit">
    <text evidence="6">The basal body constitutes a major portion of the flagellar organelle and consists of a number of rings mounted on a central rod.</text>
</comment>
<evidence type="ECO:0000256" key="6">
    <source>
        <dbReference type="PIRNR" id="PIRNR002889"/>
    </source>
</evidence>
<gene>
    <name evidence="8" type="ORF">MBAV_000093</name>
</gene>
<comment type="function">
    <text evidence="5 6">Structural component of flagellum, the bacterial motility apparatus. Part of the rod structure of flagellar basal body.</text>
</comment>
<protein>
    <recommendedName>
        <fullName evidence="3 6">Flagellar basal body rod protein FlgB</fullName>
    </recommendedName>
</protein>
<evidence type="ECO:0000256" key="3">
    <source>
        <dbReference type="ARBA" id="ARBA00014376"/>
    </source>
</evidence>
<evidence type="ECO:0000256" key="5">
    <source>
        <dbReference type="ARBA" id="ARBA00024934"/>
    </source>
</evidence>
<evidence type="ECO:0000256" key="1">
    <source>
        <dbReference type="ARBA" id="ARBA00004117"/>
    </source>
</evidence>
<proteinExistence type="inferred from homology"/>
<dbReference type="Pfam" id="PF00460">
    <property type="entry name" value="Flg_bb_rod"/>
    <property type="match status" value="1"/>
</dbReference>
<sequence length="146" mass="16448">MYWHSNCIIPKCTKEEKQKEAFMDKGFDVSEKLLGMTSVRHKIISSNLANSDTPGYKAREVKFSSFFDDEKLKMETTSGMHFKSGQPVSKGDMAVAEDTPNWGDKNNVELDIEVAKMTENALLNQAAGKLISSKIRMYKTAMKRGQ</sequence>
<dbReference type="PANTHER" id="PTHR30435">
    <property type="entry name" value="FLAGELLAR PROTEIN"/>
    <property type="match status" value="1"/>
</dbReference>
<dbReference type="GO" id="GO:0030694">
    <property type="term" value="C:bacterial-type flagellum basal body, rod"/>
    <property type="evidence" value="ECO:0007669"/>
    <property type="project" value="InterPro"/>
</dbReference>
<comment type="subcellular location">
    <subcellularLocation>
        <location evidence="1 6">Bacterial flagellum basal body</location>
    </subcellularLocation>
</comment>
<evidence type="ECO:0000256" key="2">
    <source>
        <dbReference type="ARBA" id="ARBA00009677"/>
    </source>
</evidence>
<comment type="caution">
    <text evidence="8">The sequence shown here is derived from an EMBL/GenBank/DDBJ whole genome shotgun (WGS) entry which is preliminary data.</text>
</comment>
<dbReference type="GO" id="GO:0071978">
    <property type="term" value="P:bacterial-type flagellum-dependent swarming motility"/>
    <property type="evidence" value="ECO:0007669"/>
    <property type="project" value="TreeGrafter"/>
</dbReference>
<keyword evidence="4 6" id="KW-0975">Bacterial flagellum</keyword>
<keyword evidence="8" id="KW-0966">Cell projection</keyword>
<evidence type="ECO:0000313" key="9">
    <source>
        <dbReference type="Proteomes" id="UP000033423"/>
    </source>
</evidence>
<dbReference type="EMBL" id="LACI01000041">
    <property type="protein sequence ID" value="KJU87720.1"/>
    <property type="molecule type" value="Genomic_DNA"/>
</dbReference>
<dbReference type="Proteomes" id="UP000033423">
    <property type="component" value="Unassembled WGS sequence"/>
</dbReference>
<name>A0A0F3H0Q3_9BACT</name>
<evidence type="ECO:0000256" key="4">
    <source>
        <dbReference type="ARBA" id="ARBA00023143"/>
    </source>
</evidence>
<feature type="domain" description="Flagellar basal body rod protein N-terminal" evidence="7">
    <location>
        <begin position="39"/>
        <end position="57"/>
    </location>
</feature>